<sequence length="70" mass="8096">MLYLSAAQLVYKLDIMPNIIAMGFPAGNVEAIYRNNREDVLKLLTEKHGNNYKVYNLCSERTYDPKVFPK</sequence>
<organism evidence="1 2">
    <name type="scientific">Anopheles epiroticus</name>
    <dbReference type="NCBI Taxonomy" id="199890"/>
    <lineage>
        <taxon>Eukaryota</taxon>
        <taxon>Metazoa</taxon>
        <taxon>Ecdysozoa</taxon>
        <taxon>Arthropoda</taxon>
        <taxon>Hexapoda</taxon>
        <taxon>Insecta</taxon>
        <taxon>Pterygota</taxon>
        <taxon>Neoptera</taxon>
        <taxon>Endopterygota</taxon>
        <taxon>Diptera</taxon>
        <taxon>Nematocera</taxon>
        <taxon>Culicoidea</taxon>
        <taxon>Culicidae</taxon>
        <taxon>Anophelinae</taxon>
        <taxon>Anopheles</taxon>
    </lineage>
</organism>
<reference evidence="1" key="2">
    <citation type="submission" date="2020-05" db="UniProtKB">
        <authorList>
            <consortium name="EnsemblMetazoa"/>
        </authorList>
    </citation>
    <scope>IDENTIFICATION</scope>
    <source>
        <strain evidence="1">Epiroticus2</strain>
    </source>
</reference>
<name>A0A182P1P9_9DIPT</name>
<dbReference type="PANTHER" id="PTHR12305:SF60">
    <property type="entry name" value="PHOSPHATIDYLINOSITOL 3,4,5-TRISPHOSPHATE 3-PHOSPHATASE TPTE2-RELATED"/>
    <property type="match status" value="1"/>
</dbReference>
<evidence type="ECO:0000313" key="2">
    <source>
        <dbReference type="Proteomes" id="UP000075885"/>
    </source>
</evidence>
<dbReference type="VEuPathDB" id="VectorBase:AEPI000831"/>
<dbReference type="Proteomes" id="UP000075885">
    <property type="component" value="Unassembled WGS sequence"/>
</dbReference>
<keyword evidence="2" id="KW-1185">Reference proteome</keyword>
<dbReference type="PANTHER" id="PTHR12305">
    <property type="entry name" value="PHOSPHATASE WITH HOMOLOGY TO TENSIN"/>
    <property type="match status" value="1"/>
</dbReference>
<dbReference type="InterPro" id="IPR051281">
    <property type="entry name" value="Dual-spec_lipid-protein_phosph"/>
</dbReference>
<dbReference type="GO" id="GO:0005829">
    <property type="term" value="C:cytosol"/>
    <property type="evidence" value="ECO:0007669"/>
    <property type="project" value="TreeGrafter"/>
</dbReference>
<proteinExistence type="predicted"/>
<dbReference type="SUPFAM" id="SSF52799">
    <property type="entry name" value="(Phosphotyrosine protein) phosphatases II"/>
    <property type="match status" value="1"/>
</dbReference>
<dbReference type="InterPro" id="IPR029021">
    <property type="entry name" value="Prot-tyrosine_phosphatase-like"/>
</dbReference>
<dbReference type="STRING" id="199890.A0A182P1P9"/>
<dbReference type="GO" id="GO:0016314">
    <property type="term" value="F:phosphatidylinositol-3,4,5-trisphosphate 3-phosphatase activity"/>
    <property type="evidence" value="ECO:0007669"/>
    <property type="project" value="TreeGrafter"/>
</dbReference>
<dbReference type="AlphaFoldDB" id="A0A182P1P9"/>
<protein>
    <submittedName>
        <fullName evidence="1">Uncharacterized protein</fullName>
    </submittedName>
</protein>
<evidence type="ECO:0000313" key="1">
    <source>
        <dbReference type="EnsemblMetazoa" id="AEPI000831-PA"/>
    </source>
</evidence>
<accession>A0A182P1P9</accession>
<reference evidence="2" key="1">
    <citation type="submission" date="2013-03" db="EMBL/GenBank/DDBJ databases">
        <title>The Genome Sequence of Anopheles epiroticus epiroticus2.</title>
        <authorList>
            <consortium name="The Broad Institute Genomics Platform"/>
            <person name="Neafsey D.E."/>
            <person name="Howell P."/>
            <person name="Walker B."/>
            <person name="Young S.K."/>
            <person name="Zeng Q."/>
            <person name="Gargeya S."/>
            <person name="Fitzgerald M."/>
            <person name="Haas B."/>
            <person name="Abouelleil A."/>
            <person name="Allen A.W."/>
            <person name="Alvarado L."/>
            <person name="Arachchi H.M."/>
            <person name="Berlin A.M."/>
            <person name="Chapman S.B."/>
            <person name="Gainer-Dewar J."/>
            <person name="Goldberg J."/>
            <person name="Griggs A."/>
            <person name="Gujja S."/>
            <person name="Hansen M."/>
            <person name="Howarth C."/>
            <person name="Imamovic A."/>
            <person name="Ireland A."/>
            <person name="Larimer J."/>
            <person name="McCowan C."/>
            <person name="Murphy C."/>
            <person name="Pearson M."/>
            <person name="Poon T.W."/>
            <person name="Priest M."/>
            <person name="Roberts A."/>
            <person name="Saif S."/>
            <person name="Shea T."/>
            <person name="Sisk P."/>
            <person name="Sykes S."/>
            <person name="Wortman J."/>
            <person name="Nusbaum C."/>
            <person name="Birren B."/>
        </authorList>
    </citation>
    <scope>NUCLEOTIDE SEQUENCE [LARGE SCALE GENOMIC DNA]</scope>
    <source>
        <strain evidence="2">Epiroticus2</strain>
    </source>
</reference>
<dbReference type="Gene3D" id="3.90.190.10">
    <property type="entry name" value="Protein tyrosine phosphatase superfamily"/>
    <property type="match status" value="1"/>
</dbReference>
<dbReference type="EnsemblMetazoa" id="AEPI000831-RA">
    <property type="protein sequence ID" value="AEPI000831-PA"/>
    <property type="gene ID" value="AEPI000831"/>
</dbReference>